<comment type="caution">
    <text evidence="2">The sequence shown here is derived from an EMBL/GenBank/DDBJ whole genome shotgun (WGS) entry which is preliminary data.</text>
</comment>
<gene>
    <name evidence="2" type="ORF">S01H1_13797</name>
</gene>
<evidence type="ECO:0000313" key="2">
    <source>
        <dbReference type="EMBL" id="GAF78777.1"/>
    </source>
</evidence>
<sequence length="73" mass="8444">HMPVAVLTLDVGVRETMEVMKVFDKSLATFLEITNPEEVLNKVLPDLEEEEDETTPSRESFAMPDEWSQYEEK</sequence>
<feature type="region of interest" description="Disordered" evidence="1">
    <location>
        <begin position="45"/>
        <end position="73"/>
    </location>
</feature>
<protein>
    <submittedName>
        <fullName evidence="2">Uncharacterized protein</fullName>
    </submittedName>
</protein>
<name>X0SS85_9ZZZZ</name>
<dbReference type="AlphaFoldDB" id="X0SS85"/>
<evidence type="ECO:0000256" key="1">
    <source>
        <dbReference type="SAM" id="MobiDB-lite"/>
    </source>
</evidence>
<organism evidence="2">
    <name type="scientific">marine sediment metagenome</name>
    <dbReference type="NCBI Taxonomy" id="412755"/>
    <lineage>
        <taxon>unclassified sequences</taxon>
        <taxon>metagenomes</taxon>
        <taxon>ecological metagenomes</taxon>
    </lineage>
</organism>
<proteinExistence type="predicted"/>
<accession>X0SS85</accession>
<feature type="non-terminal residue" evidence="2">
    <location>
        <position position="1"/>
    </location>
</feature>
<dbReference type="EMBL" id="BARS01007133">
    <property type="protein sequence ID" value="GAF78777.1"/>
    <property type="molecule type" value="Genomic_DNA"/>
</dbReference>
<reference evidence="2" key="1">
    <citation type="journal article" date="2014" name="Front. Microbiol.">
        <title>High frequency of phylogenetically diverse reductive dehalogenase-homologous genes in deep subseafloor sedimentary metagenomes.</title>
        <authorList>
            <person name="Kawai M."/>
            <person name="Futagami T."/>
            <person name="Toyoda A."/>
            <person name="Takaki Y."/>
            <person name="Nishi S."/>
            <person name="Hori S."/>
            <person name="Arai W."/>
            <person name="Tsubouchi T."/>
            <person name="Morono Y."/>
            <person name="Uchiyama I."/>
            <person name="Ito T."/>
            <person name="Fujiyama A."/>
            <person name="Inagaki F."/>
            <person name="Takami H."/>
        </authorList>
    </citation>
    <scope>NUCLEOTIDE SEQUENCE</scope>
    <source>
        <strain evidence="2">Expedition CK06-06</strain>
    </source>
</reference>